<evidence type="ECO:0000313" key="2">
    <source>
        <dbReference type="Proteomes" id="UP000828048"/>
    </source>
</evidence>
<sequence>MCIRQCIFEKLGGLACDEAIRAGKYVVRYAKNLKNMQNEMRDLDDRREVIKSKVCEARDLGEEIKVDVLHWQTDVDKLKNDVDRLVGRSTARENMCCITCSCPNIMRRYKLSKQAEENIVEANKLIKKSHFEEISHPRPRPPELESLSDNNYVNFDSRALIYKDLMDALKNSNVNMIGVYGLGGVGKTKLVKEVGDQMRRDGTFKQVAFAVVSKDLNVKKVQSKLADSLNLKLKATTDDQEGRRTELWNKFTNGDKYLVILDDIWEMVDLKIIGIPISDGKTGCKVVLTSRKEDLLRITMKADINFSIAELLEAEAWDLFKKKVGNSIESWPNIYPVAHELCRQCKGLPFAINALGTALQDKPEWTWKDALDKLKRYMLTQIEGIDQGVIASLRVSYDMLPSSDARSCFMLCCLFAEDAEIPIDELTRHCVARCLLAENPRTLDEARNAVFTVVDALKSASLLTAGGHENVVKIHDVIRDVGISIARDEKAFLIDHDALRWPENPINGPSYSTISLNFENIKKLPDGLVYPQLHTLMVDSSKLSYLEVPNNFFNGMTQLTVLSFTKMRMRRLPSSLAKLEKLRMLNLNGCELEDIAILKDMKSNLEVLSLRDSSIKVLPPEIAQLTSLRLLDLRDCLSLIEIPQGIISNLINLEELFFPDKFDQGEGATVDKKKEGTNSSSNTMGLEELRQSLNSGQLTTLHIFIPNVMLLPKDGLKFENLKRFRISVGSSFTDFEKFSETNVFKHKGSSLRNEFIPLVDKAEALSLIGITGLKKMIHDRGVGDGFPDLRYLKVESCDDDLEYFLGELKSSVQSNRLHPLQSFDKLNRLAIEKCKLRYLFTPTAARGLVHLEQLTVRSCEIMEAIVGFEGQNDENELIGDVMFSKLKELLLTYLPNLTSFYAEKEKIQTTTRSSSAHLQPLFSNKVILPVVEKLKVEVLDRIEEIWDKQSPLVNQETVSFGQLKNMTVRSCRKLTNLFPSTILPRLQNLQTLLVDGCPSVEFVVFKNQIGEEQAADDSTLIIPQLRHLRMWNMAKLKSFYSSTTTSNAESLFNHQVTCPRLENLELEECESLRCIFQPSMASVLVNLQELIINDCSKMEAVFDEEEEIEDGQGRNSTDKTLLPHLRKLELRRLPKLRRFCHFTCPIELPRLSGMVILVCPRMTSFSLGHVSTPNLASQGISQI</sequence>
<reference evidence="1 2" key="1">
    <citation type="journal article" date="2021" name="Hortic Res">
        <title>High-quality reference genome and annotation aids understanding of berry development for evergreen blueberry (Vaccinium darrowii).</title>
        <authorList>
            <person name="Yu J."/>
            <person name="Hulse-Kemp A.M."/>
            <person name="Babiker E."/>
            <person name="Staton M."/>
        </authorList>
    </citation>
    <scope>NUCLEOTIDE SEQUENCE [LARGE SCALE GENOMIC DNA]</scope>
    <source>
        <strain evidence="2">cv. NJ 8807/NJ 8810</strain>
        <tissue evidence="1">Young leaf</tissue>
    </source>
</reference>
<accession>A0ACB7YNC5</accession>
<comment type="caution">
    <text evidence="1">The sequence shown here is derived from an EMBL/GenBank/DDBJ whole genome shotgun (WGS) entry which is preliminary data.</text>
</comment>
<protein>
    <submittedName>
        <fullName evidence="1">Uncharacterized protein</fullName>
    </submittedName>
</protein>
<proteinExistence type="predicted"/>
<evidence type="ECO:0000313" key="1">
    <source>
        <dbReference type="EMBL" id="KAH7855142.1"/>
    </source>
</evidence>
<name>A0ACB7YNC5_9ERIC</name>
<gene>
    <name evidence="1" type="ORF">Vadar_021685</name>
</gene>
<dbReference type="EMBL" id="CM037161">
    <property type="protein sequence ID" value="KAH7855142.1"/>
    <property type="molecule type" value="Genomic_DNA"/>
</dbReference>
<dbReference type="Proteomes" id="UP000828048">
    <property type="component" value="Chromosome 11"/>
</dbReference>
<organism evidence="1 2">
    <name type="scientific">Vaccinium darrowii</name>
    <dbReference type="NCBI Taxonomy" id="229202"/>
    <lineage>
        <taxon>Eukaryota</taxon>
        <taxon>Viridiplantae</taxon>
        <taxon>Streptophyta</taxon>
        <taxon>Embryophyta</taxon>
        <taxon>Tracheophyta</taxon>
        <taxon>Spermatophyta</taxon>
        <taxon>Magnoliopsida</taxon>
        <taxon>eudicotyledons</taxon>
        <taxon>Gunneridae</taxon>
        <taxon>Pentapetalae</taxon>
        <taxon>asterids</taxon>
        <taxon>Ericales</taxon>
        <taxon>Ericaceae</taxon>
        <taxon>Vaccinioideae</taxon>
        <taxon>Vaccinieae</taxon>
        <taxon>Vaccinium</taxon>
    </lineage>
</organism>
<keyword evidence="2" id="KW-1185">Reference proteome</keyword>